<dbReference type="AlphaFoldDB" id="A0A978V0G7"/>
<name>A0A978V0G7_ZIZJJ</name>
<dbReference type="GO" id="GO:0016192">
    <property type="term" value="P:vesicle-mediated transport"/>
    <property type="evidence" value="ECO:0007669"/>
    <property type="project" value="InterPro"/>
</dbReference>
<reference evidence="2" key="1">
    <citation type="journal article" date="2021" name="Front. Plant Sci.">
        <title>Chromosome-Scale Genome Assembly for Chinese Sour Jujube and Insights Into Its Genome Evolution and Domestication Signature.</title>
        <authorList>
            <person name="Shen L.-Y."/>
            <person name="Luo H."/>
            <person name="Wang X.-L."/>
            <person name="Wang X.-M."/>
            <person name="Qiu X.-J."/>
            <person name="Liu H."/>
            <person name="Zhou S.-S."/>
            <person name="Jia K.-H."/>
            <person name="Nie S."/>
            <person name="Bao Y.-T."/>
            <person name="Zhang R.-G."/>
            <person name="Yun Q.-Z."/>
            <person name="Chai Y.-H."/>
            <person name="Lu J.-Y."/>
            <person name="Li Y."/>
            <person name="Zhao S.-W."/>
            <person name="Mao J.-F."/>
            <person name="Jia S.-G."/>
            <person name="Mao Y.-M."/>
        </authorList>
    </citation>
    <scope>NUCLEOTIDE SEQUENCE</scope>
    <source>
        <strain evidence="2">AT0</strain>
        <tissue evidence="2">Leaf</tissue>
    </source>
</reference>
<gene>
    <name evidence="2" type="ORF">FEM48_Zijuj08G0176600</name>
</gene>
<accession>A0A978V0G7</accession>
<evidence type="ECO:0000313" key="2">
    <source>
        <dbReference type="EMBL" id="KAH7520733.1"/>
    </source>
</evidence>
<evidence type="ECO:0000259" key="1">
    <source>
        <dbReference type="Pfam" id="PF06957"/>
    </source>
</evidence>
<feature type="domain" description="Coatomer alpha subunit C-terminal" evidence="1">
    <location>
        <begin position="188"/>
        <end position="240"/>
    </location>
</feature>
<dbReference type="Pfam" id="PF06957">
    <property type="entry name" value="COPI_C"/>
    <property type="match status" value="1"/>
</dbReference>
<dbReference type="GO" id="GO:0006886">
    <property type="term" value="P:intracellular protein transport"/>
    <property type="evidence" value="ECO:0007669"/>
    <property type="project" value="InterPro"/>
</dbReference>
<comment type="caution">
    <text evidence="2">The sequence shown here is derived from an EMBL/GenBank/DDBJ whole genome shotgun (WGS) entry which is preliminary data.</text>
</comment>
<dbReference type="EMBL" id="JAEACU010000008">
    <property type="protein sequence ID" value="KAH7520733.1"/>
    <property type="molecule type" value="Genomic_DNA"/>
</dbReference>
<sequence length="241" mass="26443">MRGLSYVFGFGKEMVSVVSHDFEGLRCKNDDGSTRFLSSKRFTVLEERGNQVSIKNLNNDYIIMKSGLFVVTDVIFYAGSVIKYIVLSNTMETVALLSKMQVKVHGLLEQVERVVVELGDNLPSLPEGKTPSLLMPPTAVMRGGDWALLDDIQTSLNVMRAPAIVFNLSQLKKKLEAGYQATTDGKFAAAYVPIYLRLKAVSCSYYCSQFVPTQEGQLCTVCDLAVVGADASGLLCSPFQI</sequence>
<dbReference type="Proteomes" id="UP000813462">
    <property type="component" value="Unassembled WGS sequence"/>
</dbReference>
<proteinExistence type="predicted"/>
<protein>
    <recommendedName>
        <fullName evidence="1">Coatomer alpha subunit C-terminal domain-containing protein</fullName>
    </recommendedName>
</protein>
<dbReference type="GO" id="GO:0030126">
    <property type="term" value="C:COPI vesicle coat"/>
    <property type="evidence" value="ECO:0007669"/>
    <property type="project" value="InterPro"/>
</dbReference>
<dbReference type="GO" id="GO:0005198">
    <property type="term" value="F:structural molecule activity"/>
    <property type="evidence" value="ECO:0007669"/>
    <property type="project" value="InterPro"/>
</dbReference>
<evidence type="ECO:0000313" key="3">
    <source>
        <dbReference type="Proteomes" id="UP000813462"/>
    </source>
</evidence>
<dbReference type="InterPro" id="IPR010714">
    <property type="entry name" value="Coatomer_asu_C"/>
</dbReference>
<organism evidence="2 3">
    <name type="scientific">Ziziphus jujuba var. spinosa</name>
    <dbReference type="NCBI Taxonomy" id="714518"/>
    <lineage>
        <taxon>Eukaryota</taxon>
        <taxon>Viridiplantae</taxon>
        <taxon>Streptophyta</taxon>
        <taxon>Embryophyta</taxon>
        <taxon>Tracheophyta</taxon>
        <taxon>Spermatophyta</taxon>
        <taxon>Magnoliopsida</taxon>
        <taxon>eudicotyledons</taxon>
        <taxon>Gunneridae</taxon>
        <taxon>Pentapetalae</taxon>
        <taxon>rosids</taxon>
        <taxon>fabids</taxon>
        <taxon>Rosales</taxon>
        <taxon>Rhamnaceae</taxon>
        <taxon>Paliureae</taxon>
        <taxon>Ziziphus</taxon>
    </lineage>
</organism>